<accession>A0A1D2VAW2</accession>
<dbReference type="GeneID" id="30963279"/>
<dbReference type="FunCoup" id="A0A1D2VAW2">
    <property type="interactions" value="121"/>
</dbReference>
<dbReference type="STRING" id="1344418.A0A1D2VAW2"/>
<evidence type="ECO:0000256" key="3">
    <source>
        <dbReference type="ARBA" id="ARBA00022448"/>
    </source>
</evidence>
<keyword evidence="4 8" id="KW-0812">Transmembrane</keyword>
<evidence type="ECO:0000313" key="11">
    <source>
        <dbReference type="Proteomes" id="UP000095038"/>
    </source>
</evidence>
<dbReference type="InParanoid" id="A0A1D2VAW2"/>
<name>A0A1D2VAW2_9ASCO</name>
<keyword evidence="3" id="KW-0813">Transport</keyword>
<dbReference type="PANTHER" id="PTHR22950:SF458">
    <property type="entry name" value="SODIUM-COUPLED NEUTRAL AMINO ACID TRANSPORTER 11-RELATED"/>
    <property type="match status" value="1"/>
</dbReference>
<feature type="transmembrane region" description="Helical" evidence="8">
    <location>
        <begin position="30"/>
        <end position="49"/>
    </location>
</feature>
<evidence type="ECO:0000256" key="2">
    <source>
        <dbReference type="ARBA" id="ARBA00008066"/>
    </source>
</evidence>
<dbReference type="EMBL" id="KV454491">
    <property type="protein sequence ID" value="ODV58593.1"/>
    <property type="molecule type" value="Genomic_DNA"/>
</dbReference>
<comment type="subcellular location">
    <subcellularLocation>
        <location evidence="1">Vacuole membrane</location>
        <topology evidence="1">Multi-pass membrane protein</topology>
    </subcellularLocation>
</comment>
<feature type="transmembrane region" description="Helical" evidence="8">
    <location>
        <begin position="55"/>
        <end position="77"/>
    </location>
</feature>
<keyword evidence="11" id="KW-1185">Reference proteome</keyword>
<feature type="transmembrane region" description="Helical" evidence="8">
    <location>
        <begin position="358"/>
        <end position="382"/>
    </location>
</feature>
<proteinExistence type="inferred from homology"/>
<evidence type="ECO:0000313" key="10">
    <source>
        <dbReference type="EMBL" id="ODV58593.1"/>
    </source>
</evidence>
<evidence type="ECO:0000256" key="1">
    <source>
        <dbReference type="ARBA" id="ARBA00004128"/>
    </source>
</evidence>
<evidence type="ECO:0000256" key="7">
    <source>
        <dbReference type="ARBA" id="ARBA00023136"/>
    </source>
</evidence>
<sequence>SFGIEEFEIEENQANDIIDDESTKSTLKMAMMNMTNSIVGAGIISQAYSVYNCGIIGYILGLVILTVLVDWTIRLIIINSKLSGSTSYQEVCFKCFGKKGKILILLSQGLFAVGGAMAFCIIIGDTIPHFLKFIFKKLIDKFNWLNFFFERNFVIIMVTSLISYPLSLSRNISELGKASLLALLSMLVIVLIVLINGHFLIKNDLKGVIDSKWLIFIKFDSLFEGLSVISFALVCHHNSLFIYHSLKTPTLDRFTKLTHYSCFISLICCGLMGLGGFSIFRDKVKGNILNNFPSDDVLTNIARFCFGLNMLTTFPLEIFVVRDVIKDLQQQESFLPNNTDENDNQIYSDHELSDKQHFIITTVCVFLSMSVSLFTCNLGVMLEIVGSTTASLMAYIFPPLCYLKLTNNGNKNWKEKFPSYFTITFGFMIMFISTYQTIKKIQNDDEQTHCVE</sequence>
<comment type="similarity">
    <text evidence="2">Belongs to the amino acid/polyamine transporter 2 family.</text>
</comment>
<dbReference type="GO" id="GO:0005783">
    <property type="term" value="C:endoplasmic reticulum"/>
    <property type="evidence" value="ECO:0007669"/>
    <property type="project" value="EnsemblFungi"/>
</dbReference>
<keyword evidence="7 8" id="KW-0472">Membrane</keyword>
<evidence type="ECO:0000256" key="8">
    <source>
        <dbReference type="SAM" id="Phobius"/>
    </source>
</evidence>
<keyword evidence="6 8" id="KW-1133">Transmembrane helix</keyword>
<dbReference type="RefSeq" id="XP_020044900.1">
    <property type="nucleotide sequence ID" value="XM_020189643.2"/>
</dbReference>
<dbReference type="InterPro" id="IPR013057">
    <property type="entry name" value="AA_transpt_TM"/>
</dbReference>
<feature type="transmembrane region" description="Helical" evidence="8">
    <location>
        <begin position="257"/>
        <end position="280"/>
    </location>
</feature>
<dbReference type="PANTHER" id="PTHR22950">
    <property type="entry name" value="AMINO ACID TRANSPORTER"/>
    <property type="match status" value="1"/>
</dbReference>
<feature type="transmembrane region" description="Helical" evidence="8">
    <location>
        <begin position="144"/>
        <end position="166"/>
    </location>
</feature>
<keyword evidence="5" id="KW-0029">Amino-acid transport</keyword>
<evidence type="ECO:0000259" key="9">
    <source>
        <dbReference type="Pfam" id="PF01490"/>
    </source>
</evidence>
<dbReference type="AlphaFoldDB" id="A0A1D2VAW2"/>
<evidence type="ECO:0000256" key="5">
    <source>
        <dbReference type="ARBA" id="ARBA00022970"/>
    </source>
</evidence>
<feature type="transmembrane region" description="Helical" evidence="8">
    <location>
        <begin position="178"/>
        <end position="201"/>
    </location>
</feature>
<organism evidence="10 11">
    <name type="scientific">Ascoidea rubescens DSM 1968</name>
    <dbReference type="NCBI Taxonomy" id="1344418"/>
    <lineage>
        <taxon>Eukaryota</taxon>
        <taxon>Fungi</taxon>
        <taxon>Dikarya</taxon>
        <taxon>Ascomycota</taxon>
        <taxon>Saccharomycotina</taxon>
        <taxon>Saccharomycetes</taxon>
        <taxon>Ascoideaceae</taxon>
        <taxon>Ascoidea</taxon>
    </lineage>
</organism>
<dbReference type="Proteomes" id="UP000095038">
    <property type="component" value="Unassembled WGS sequence"/>
</dbReference>
<feature type="domain" description="Amino acid transporter transmembrane" evidence="9">
    <location>
        <begin position="24"/>
        <end position="438"/>
    </location>
</feature>
<reference evidence="11" key="1">
    <citation type="submission" date="2016-05" db="EMBL/GenBank/DDBJ databases">
        <title>Comparative genomics of biotechnologically important yeasts.</title>
        <authorList>
            <consortium name="DOE Joint Genome Institute"/>
            <person name="Riley R."/>
            <person name="Haridas S."/>
            <person name="Wolfe K.H."/>
            <person name="Lopes M.R."/>
            <person name="Hittinger C.T."/>
            <person name="Goker M."/>
            <person name="Salamov A."/>
            <person name="Wisecaver J."/>
            <person name="Long T.M."/>
            <person name="Aerts A.L."/>
            <person name="Barry K."/>
            <person name="Choi C."/>
            <person name="Clum A."/>
            <person name="Coughlan A.Y."/>
            <person name="Deshpande S."/>
            <person name="Douglass A.P."/>
            <person name="Hanson S.J."/>
            <person name="Klenk H.-P."/>
            <person name="Labutti K."/>
            <person name="Lapidus A."/>
            <person name="Lindquist E."/>
            <person name="Lipzen A."/>
            <person name="Meier-Kolthoff J.P."/>
            <person name="Ohm R.A."/>
            <person name="Otillar R.P."/>
            <person name="Pangilinan J."/>
            <person name="Peng Y."/>
            <person name="Rokas A."/>
            <person name="Rosa C.A."/>
            <person name="Scheuner C."/>
            <person name="Sibirny A.A."/>
            <person name="Slot J.C."/>
            <person name="Stielow J.B."/>
            <person name="Sun H."/>
            <person name="Kurtzman C.P."/>
            <person name="Blackwell M."/>
            <person name="Grigoriev I.V."/>
            <person name="Jeffries T.W."/>
        </authorList>
    </citation>
    <scope>NUCLEOTIDE SEQUENCE [LARGE SCALE GENOMIC DNA]</scope>
    <source>
        <strain evidence="11">DSM 1968</strain>
    </source>
</reference>
<feature type="non-terminal residue" evidence="10">
    <location>
        <position position="452"/>
    </location>
</feature>
<evidence type="ECO:0000256" key="4">
    <source>
        <dbReference type="ARBA" id="ARBA00022692"/>
    </source>
</evidence>
<feature type="transmembrane region" description="Helical" evidence="8">
    <location>
        <begin position="102"/>
        <end position="124"/>
    </location>
</feature>
<evidence type="ECO:0000256" key="6">
    <source>
        <dbReference type="ARBA" id="ARBA00022989"/>
    </source>
</evidence>
<feature type="non-terminal residue" evidence="10">
    <location>
        <position position="1"/>
    </location>
</feature>
<feature type="transmembrane region" description="Helical" evidence="8">
    <location>
        <begin position="417"/>
        <end position="435"/>
    </location>
</feature>
<gene>
    <name evidence="10" type="ORF">ASCRUDRAFT_20566</name>
</gene>
<dbReference type="GO" id="GO:0005774">
    <property type="term" value="C:vacuolar membrane"/>
    <property type="evidence" value="ECO:0007669"/>
    <property type="project" value="UniProtKB-SubCell"/>
</dbReference>
<protein>
    <recommendedName>
        <fullName evidence="9">Amino acid transporter transmembrane domain-containing protein</fullName>
    </recommendedName>
</protein>
<dbReference type="OrthoDB" id="28208at2759"/>
<dbReference type="Pfam" id="PF01490">
    <property type="entry name" value="Aa_trans"/>
    <property type="match status" value="1"/>
</dbReference>
<dbReference type="GO" id="GO:0015179">
    <property type="term" value="F:L-amino acid transmembrane transporter activity"/>
    <property type="evidence" value="ECO:0007669"/>
    <property type="project" value="TreeGrafter"/>
</dbReference>
<feature type="transmembrane region" description="Helical" evidence="8">
    <location>
        <begin position="213"/>
        <end position="236"/>
    </location>
</feature>